<name>A0A7C8MMW7_9PLEO</name>
<dbReference type="Pfam" id="PF00501">
    <property type="entry name" value="AMP-binding"/>
    <property type="match status" value="1"/>
</dbReference>
<dbReference type="PROSITE" id="PS00455">
    <property type="entry name" value="AMP_BINDING"/>
    <property type="match status" value="1"/>
</dbReference>
<proteinExistence type="predicted"/>
<dbReference type="InterPro" id="IPR051414">
    <property type="entry name" value="Adenylate-forming_Reductase"/>
</dbReference>
<sequence>MHCDQLLPDIIDSRAGSDPLGTFAKIPRENAYENGYRAVTNLAVATAINHVANLITSTFGQSNDHERIAYLGLSDLRYTIVLLAGIKTGFTIFLPSPRNSEEAQISLFTRLACFKLITTYPMPVAVSIVEKIITTKLIIPTLDELIDLDPSHIQPKTYRKGFENARTDPIFILHTSGSTGIPKPIIYSNEWISRAYNTQTLVPPEGYTSIDEKFRKGCYLVTLPPFHIAGLVLTLIFPAFYKGIPVYPTAGTPATMDVFLGALNSTPLDWAFVSPVIVDEIGRDPKILETVVNRLDYLFFSGGSVPRDSGLTVAQNMGLYQILGSSECSALPLIRSKYDWCREDWHYVHIHPGANVKFEYRFDNYYELVQIRRQDNNANEVGERYQPVFCHFEGMQFYETRDLFVKHPSSSNLFSHVGRIDDIVVFLNGEKTNPTTFQDEIAKHPEVYAALLVGQQRQEAALLIEPTVRQELSEEAKRDLVENIWPTIEDSNKYCPRHAKVAKDKVLIASASMPFLRTAKGTVQRRGTLALYKDILDRFFEETAHKDEDKSENHSITHASLPDLASPALGDEVSEMVQSYQSKIDALLQEDLAIKTTMSRNRFDASLDRLDAAEHQRIVSQDARWPRQRVTAPQSENAILLTGSTGALGSHILDALLESTTQRIYCLNQSLDSQDLQIRRNKSRGLPADFPHCRVTFLTGDLALPCFGLSGPDFEDLQKSVVHVIHNAWLVNFNESLQSYAGCLDGVIGLVQFATRSPRRVMLQLVSSIASVAGYTKQSVIPESAIADSQAPLSMGYGQSKYIAERILECASQILGLKTICARVGQISGDSLRRRGWNRQEWFPSLVISSLHIRALPDTLGCLESSKDIRWIPVNSVARILLEVSDIQHSTEANTTFHIVHPKPSRWTELLPTVNYALNKIVSEKGGPLVEVVSYREWVMRLRAISNVGSFDGEALTANPAVKLLPFFESVLSKKSSLGTFELGQSMASSSTMRTLQPLEKDCLEAWVNGWIQDL</sequence>
<evidence type="ECO:0000313" key="5">
    <source>
        <dbReference type="EMBL" id="KAF2873104.1"/>
    </source>
</evidence>
<dbReference type="Gene3D" id="3.40.50.12780">
    <property type="entry name" value="N-terminal domain of ligase-like"/>
    <property type="match status" value="1"/>
</dbReference>
<dbReference type="Gene3D" id="3.40.50.720">
    <property type="entry name" value="NAD(P)-binding Rossmann-like Domain"/>
    <property type="match status" value="1"/>
</dbReference>
<dbReference type="InterPro" id="IPR000873">
    <property type="entry name" value="AMP-dep_synth/lig_dom"/>
</dbReference>
<dbReference type="SUPFAM" id="SSF56801">
    <property type="entry name" value="Acetyl-CoA synthetase-like"/>
    <property type="match status" value="1"/>
</dbReference>
<protein>
    <recommendedName>
        <fullName evidence="7">NRPS-like enzyme</fullName>
    </recommendedName>
</protein>
<evidence type="ECO:0000313" key="6">
    <source>
        <dbReference type="Proteomes" id="UP000481861"/>
    </source>
</evidence>
<dbReference type="InterPro" id="IPR020845">
    <property type="entry name" value="AMP-binding_CS"/>
</dbReference>
<dbReference type="AlphaFoldDB" id="A0A7C8MMW7"/>
<organism evidence="5 6">
    <name type="scientific">Massariosphaeria phaeospora</name>
    <dbReference type="NCBI Taxonomy" id="100035"/>
    <lineage>
        <taxon>Eukaryota</taxon>
        <taxon>Fungi</taxon>
        <taxon>Dikarya</taxon>
        <taxon>Ascomycota</taxon>
        <taxon>Pezizomycotina</taxon>
        <taxon>Dothideomycetes</taxon>
        <taxon>Pleosporomycetidae</taxon>
        <taxon>Pleosporales</taxon>
        <taxon>Pleosporales incertae sedis</taxon>
        <taxon>Massariosphaeria</taxon>
    </lineage>
</organism>
<reference evidence="5 6" key="1">
    <citation type="submission" date="2020-01" db="EMBL/GenBank/DDBJ databases">
        <authorList>
            <consortium name="DOE Joint Genome Institute"/>
            <person name="Haridas S."/>
            <person name="Albert R."/>
            <person name="Binder M."/>
            <person name="Bloem J."/>
            <person name="Labutti K."/>
            <person name="Salamov A."/>
            <person name="Andreopoulos B."/>
            <person name="Baker S.E."/>
            <person name="Barry K."/>
            <person name="Bills G."/>
            <person name="Bluhm B.H."/>
            <person name="Cannon C."/>
            <person name="Castanera R."/>
            <person name="Culley D.E."/>
            <person name="Daum C."/>
            <person name="Ezra D."/>
            <person name="Gonzalez J.B."/>
            <person name="Henrissat B."/>
            <person name="Kuo A."/>
            <person name="Liang C."/>
            <person name="Lipzen A."/>
            <person name="Lutzoni F."/>
            <person name="Magnuson J."/>
            <person name="Mondo S."/>
            <person name="Nolan M."/>
            <person name="Ohm R."/>
            <person name="Pangilinan J."/>
            <person name="Park H.-J.H."/>
            <person name="Ramirez L."/>
            <person name="Alfaro M."/>
            <person name="Sun H."/>
            <person name="Tritt A."/>
            <person name="Yoshinaga Y."/>
            <person name="Zwiers L.-H.L."/>
            <person name="Turgeon B.G."/>
            <person name="Goodwin S.B."/>
            <person name="Spatafora J.W."/>
            <person name="Crous P.W."/>
            <person name="Grigoriev I.V."/>
        </authorList>
    </citation>
    <scope>NUCLEOTIDE SEQUENCE [LARGE SCALE GENOMIC DNA]</scope>
    <source>
        <strain evidence="5 6">CBS 611.86</strain>
    </source>
</reference>
<comment type="caution">
    <text evidence="5">The sequence shown here is derived from an EMBL/GenBank/DDBJ whole genome shotgun (WGS) entry which is preliminary data.</text>
</comment>
<keyword evidence="6" id="KW-1185">Reference proteome</keyword>
<gene>
    <name evidence="5" type="ORF">BDV95DRAFT_490710</name>
</gene>
<accession>A0A7C8MMW7</accession>
<dbReference type="InterPro" id="IPR036291">
    <property type="entry name" value="NAD(P)-bd_dom_sf"/>
</dbReference>
<dbReference type="SUPFAM" id="SSF51735">
    <property type="entry name" value="NAD(P)-binding Rossmann-fold domains"/>
    <property type="match status" value="1"/>
</dbReference>
<evidence type="ECO:0000259" key="3">
    <source>
        <dbReference type="Pfam" id="PF00501"/>
    </source>
</evidence>
<evidence type="ECO:0000256" key="1">
    <source>
        <dbReference type="ARBA" id="ARBA00022450"/>
    </source>
</evidence>
<dbReference type="PANTHER" id="PTHR43439">
    <property type="entry name" value="PHENYLACETATE-COENZYME A LIGASE"/>
    <property type="match status" value="1"/>
</dbReference>
<feature type="domain" description="Thioester reductase (TE)" evidence="4">
    <location>
        <begin position="641"/>
        <end position="880"/>
    </location>
</feature>
<dbReference type="OrthoDB" id="429813at2759"/>
<dbReference type="InterPro" id="IPR013120">
    <property type="entry name" value="FAR_NAD-bd"/>
</dbReference>
<dbReference type="Pfam" id="PF23562">
    <property type="entry name" value="AMP-binding_C_3"/>
    <property type="match status" value="1"/>
</dbReference>
<dbReference type="Proteomes" id="UP000481861">
    <property type="component" value="Unassembled WGS sequence"/>
</dbReference>
<evidence type="ECO:0000256" key="2">
    <source>
        <dbReference type="ARBA" id="ARBA00022553"/>
    </source>
</evidence>
<dbReference type="InterPro" id="IPR042099">
    <property type="entry name" value="ANL_N_sf"/>
</dbReference>
<keyword evidence="1" id="KW-0596">Phosphopantetheine</keyword>
<dbReference type="PANTHER" id="PTHR43439:SF2">
    <property type="entry name" value="ENZYME, PUTATIVE (JCVI)-RELATED"/>
    <property type="match status" value="1"/>
</dbReference>
<evidence type="ECO:0000259" key="4">
    <source>
        <dbReference type="Pfam" id="PF07993"/>
    </source>
</evidence>
<feature type="domain" description="AMP-dependent synthetase/ligase" evidence="3">
    <location>
        <begin position="27"/>
        <end position="331"/>
    </location>
</feature>
<dbReference type="Pfam" id="PF07993">
    <property type="entry name" value="NAD_binding_4"/>
    <property type="match status" value="1"/>
</dbReference>
<evidence type="ECO:0008006" key="7">
    <source>
        <dbReference type="Google" id="ProtNLM"/>
    </source>
</evidence>
<keyword evidence="2" id="KW-0597">Phosphoprotein</keyword>
<dbReference type="EMBL" id="JAADJZ010000008">
    <property type="protein sequence ID" value="KAF2873104.1"/>
    <property type="molecule type" value="Genomic_DNA"/>
</dbReference>